<sequence length="92" mass="9845">MIPSNGPWAIFVMIITGRWGPAVGNLLLSPPNVKSMPANIRVVPPTIKTETLVLSQCKSLSYIVNLAPILCWALPSGPVGYLPASSHEPPTR</sequence>
<gene>
    <name evidence="1" type="ORF">DSO57_1001658</name>
</gene>
<proteinExistence type="predicted"/>
<keyword evidence="2" id="KW-1185">Reference proteome</keyword>
<evidence type="ECO:0000313" key="1">
    <source>
        <dbReference type="EMBL" id="KAJ9078907.1"/>
    </source>
</evidence>
<protein>
    <submittedName>
        <fullName evidence="1">Uncharacterized protein</fullName>
    </submittedName>
</protein>
<accession>A0ACC2TWC8</accession>
<organism evidence="1 2">
    <name type="scientific">Entomophthora muscae</name>
    <dbReference type="NCBI Taxonomy" id="34485"/>
    <lineage>
        <taxon>Eukaryota</taxon>
        <taxon>Fungi</taxon>
        <taxon>Fungi incertae sedis</taxon>
        <taxon>Zoopagomycota</taxon>
        <taxon>Entomophthoromycotina</taxon>
        <taxon>Entomophthoromycetes</taxon>
        <taxon>Entomophthorales</taxon>
        <taxon>Entomophthoraceae</taxon>
        <taxon>Entomophthora</taxon>
    </lineage>
</organism>
<reference evidence="1" key="1">
    <citation type="submission" date="2022-04" db="EMBL/GenBank/DDBJ databases">
        <title>Genome of the entomopathogenic fungus Entomophthora muscae.</title>
        <authorList>
            <person name="Elya C."/>
            <person name="Lovett B.R."/>
            <person name="Lee E."/>
            <person name="Macias A.M."/>
            <person name="Hajek A.E."/>
            <person name="De Bivort B.L."/>
            <person name="Kasson M.T."/>
            <person name="De Fine Licht H.H."/>
            <person name="Stajich J.E."/>
        </authorList>
    </citation>
    <scope>NUCLEOTIDE SEQUENCE</scope>
    <source>
        <strain evidence="1">Berkeley</strain>
    </source>
</reference>
<dbReference type="EMBL" id="QTSX02002133">
    <property type="protein sequence ID" value="KAJ9078907.1"/>
    <property type="molecule type" value="Genomic_DNA"/>
</dbReference>
<name>A0ACC2TWC8_9FUNG</name>
<dbReference type="Proteomes" id="UP001165960">
    <property type="component" value="Unassembled WGS sequence"/>
</dbReference>
<evidence type="ECO:0000313" key="2">
    <source>
        <dbReference type="Proteomes" id="UP001165960"/>
    </source>
</evidence>
<comment type="caution">
    <text evidence="1">The sequence shown here is derived from an EMBL/GenBank/DDBJ whole genome shotgun (WGS) entry which is preliminary data.</text>
</comment>